<evidence type="ECO:0000256" key="1">
    <source>
        <dbReference type="SAM" id="MobiDB-lite"/>
    </source>
</evidence>
<gene>
    <name evidence="2" type="ORF">OBBRIDRAFT_879654</name>
</gene>
<proteinExistence type="predicted"/>
<accession>A0A8E2AS23</accession>
<sequence>MLALRSAVARIASEGERAVAGSGLVKRPVGSIVFTFADWFRKPRRDLVRACPHAIDAHFWLAAELEKVMRTFQDRAAATGHREPGGVMASTGASRESIFGRLEHNARMAKWRALRGTAVDGMMAASGCQSDWLASVVSRFAAAKTRKAGVAWLAVTIDVRFRVRGHLNGEVADSSYRDVVGAGPRGHVRRAAWAVNRIADLPARSGWVHAVLRGKMWPLLEKGTEPGQGRNWSPGRRRAGQSEGKTEKSCRLARHSTGPPATASRQQCNVSGIRWPAAEGVTGWQVARQASPPLLIFI</sequence>
<evidence type="ECO:0000313" key="2">
    <source>
        <dbReference type="EMBL" id="OCH89913.1"/>
    </source>
</evidence>
<dbReference type="EMBL" id="KV722416">
    <property type="protein sequence ID" value="OCH89913.1"/>
    <property type="molecule type" value="Genomic_DNA"/>
</dbReference>
<evidence type="ECO:0000313" key="3">
    <source>
        <dbReference type="Proteomes" id="UP000250043"/>
    </source>
</evidence>
<protein>
    <submittedName>
        <fullName evidence="2">Uncharacterized protein</fullName>
    </submittedName>
</protein>
<dbReference type="AlphaFoldDB" id="A0A8E2AS23"/>
<keyword evidence="3" id="KW-1185">Reference proteome</keyword>
<organism evidence="2 3">
    <name type="scientific">Obba rivulosa</name>
    <dbReference type="NCBI Taxonomy" id="1052685"/>
    <lineage>
        <taxon>Eukaryota</taxon>
        <taxon>Fungi</taxon>
        <taxon>Dikarya</taxon>
        <taxon>Basidiomycota</taxon>
        <taxon>Agaricomycotina</taxon>
        <taxon>Agaricomycetes</taxon>
        <taxon>Polyporales</taxon>
        <taxon>Gelatoporiaceae</taxon>
        <taxon>Obba</taxon>
    </lineage>
</organism>
<dbReference type="Proteomes" id="UP000250043">
    <property type="component" value="Unassembled WGS sequence"/>
</dbReference>
<feature type="region of interest" description="Disordered" evidence="1">
    <location>
        <begin position="222"/>
        <end position="267"/>
    </location>
</feature>
<name>A0A8E2AS23_9APHY</name>
<reference evidence="2 3" key="1">
    <citation type="submission" date="2016-07" db="EMBL/GenBank/DDBJ databases">
        <title>Draft genome of the white-rot fungus Obba rivulosa 3A-2.</title>
        <authorList>
            <consortium name="DOE Joint Genome Institute"/>
            <person name="Miettinen O."/>
            <person name="Riley R."/>
            <person name="Acob R."/>
            <person name="Barry K."/>
            <person name="Cullen D."/>
            <person name="De Vries R."/>
            <person name="Hainaut M."/>
            <person name="Hatakka A."/>
            <person name="Henrissat B."/>
            <person name="Hilden K."/>
            <person name="Kuo R."/>
            <person name="Labutti K."/>
            <person name="Lipzen A."/>
            <person name="Makela M.R."/>
            <person name="Sandor L."/>
            <person name="Spatafora J.W."/>
            <person name="Grigoriev I.V."/>
            <person name="Hibbett D.S."/>
        </authorList>
    </citation>
    <scope>NUCLEOTIDE SEQUENCE [LARGE SCALE GENOMIC DNA]</scope>
    <source>
        <strain evidence="2 3">3A-2</strain>
    </source>
</reference>